<keyword evidence="4 9" id="KW-0732">Signal</keyword>
<dbReference type="PANTHER" id="PTHR12370:SF25">
    <property type="entry name" value="PHOSPHOLIPASE B-LIKE PROTEIN G"/>
    <property type="match status" value="1"/>
</dbReference>
<keyword evidence="5 9" id="KW-0378">Hydrolase</keyword>
<evidence type="ECO:0000313" key="11">
    <source>
        <dbReference type="Proteomes" id="UP000007797"/>
    </source>
</evidence>
<dbReference type="InterPro" id="IPR007000">
    <property type="entry name" value="PLipase_B-like"/>
</dbReference>
<organism evidence="10 11">
    <name type="scientific">Cavenderia fasciculata</name>
    <name type="common">Slime mold</name>
    <name type="synonym">Dictyostelium fasciculatum</name>
    <dbReference type="NCBI Taxonomy" id="261658"/>
    <lineage>
        <taxon>Eukaryota</taxon>
        <taxon>Amoebozoa</taxon>
        <taxon>Evosea</taxon>
        <taxon>Eumycetozoa</taxon>
        <taxon>Dictyostelia</taxon>
        <taxon>Acytosteliales</taxon>
        <taxon>Cavenderiaceae</taxon>
        <taxon>Cavenderia</taxon>
    </lineage>
</organism>
<evidence type="ECO:0000256" key="7">
    <source>
        <dbReference type="ARBA" id="ARBA00023098"/>
    </source>
</evidence>
<evidence type="ECO:0000256" key="1">
    <source>
        <dbReference type="ARBA" id="ARBA00004613"/>
    </source>
</evidence>
<feature type="signal peptide" evidence="9">
    <location>
        <begin position="1"/>
        <end position="19"/>
    </location>
</feature>
<keyword evidence="8" id="KW-0325">Glycoprotein</keyword>
<evidence type="ECO:0000256" key="2">
    <source>
        <dbReference type="ARBA" id="ARBA00007835"/>
    </source>
</evidence>
<dbReference type="GO" id="GO:0004620">
    <property type="term" value="F:phospholipase activity"/>
    <property type="evidence" value="ECO:0007669"/>
    <property type="project" value="InterPro"/>
</dbReference>
<dbReference type="GO" id="GO:0005576">
    <property type="term" value="C:extracellular region"/>
    <property type="evidence" value="ECO:0007669"/>
    <property type="project" value="UniProtKB-SubCell"/>
</dbReference>
<protein>
    <recommendedName>
        <fullName evidence="9">Phospholipase B-like</fullName>
        <ecNumber evidence="9">3.1.1.-</ecNumber>
    </recommendedName>
</protein>
<evidence type="ECO:0000256" key="9">
    <source>
        <dbReference type="RuleBase" id="RU364138"/>
    </source>
</evidence>
<dbReference type="OrthoDB" id="419508at2759"/>
<evidence type="ECO:0000256" key="3">
    <source>
        <dbReference type="ARBA" id="ARBA00022525"/>
    </source>
</evidence>
<comment type="function">
    <text evidence="9">Putative phospholipase.</text>
</comment>
<sequence>MKSTISILLLLFIVSIVVAVDNGCESYMNYPAVTIDKSVYTTSTTNSVYVLYVNGGYLAISQQAAGSQATPSNTIIQASFSDDIATTGWGRLNVTSFGVVNDDCLQTYLGGYVEGIMTAERINQMYTNFAAGEFKNSTPSATLLSFMSAQLAWVRKGVAMLESDSQPDLTHPFNLDDDDQSFGEYSYSINSTIYWHSVKLIMAQFDGIVGGYQASTFGQSNVMSQMQLYLLTSAGDLQTLNTLYGEPAVESKSGRMQKHLFNGFQDMDGYDDDIDFLDCSALVRLLPGNQDAYFAHTTWRYYYGMMRIYKFYNFALQQFKLSYHVSFSSSPGFLSSKDDFYMTGANLAVMETTNNIYNETLYMFVLPETLLVWQRAVISNILAQSAPSWALTFQQYNSGTYNNQWMIFDYKLFSPSQSLPDNTFWVLEQIPGYCEMQDMSQILDKNQVWPSYNIPYFEEIYNISGYPAMQQKYGDSYSYQSCPRALIFGRNATDIQTFEGMQEMMQYNYYKYDPLSLGSPSNSISSRADLLPNPVAFGGVDSKITSSQLIQTLSCSAISGPTHQGLPYFQYSSNPIFNSTSHIGLPDIWNFDWVSF</sequence>
<evidence type="ECO:0000313" key="10">
    <source>
        <dbReference type="EMBL" id="EGG16829.1"/>
    </source>
</evidence>
<dbReference type="EMBL" id="GL883021">
    <property type="protein sequence ID" value="EGG16829.1"/>
    <property type="molecule type" value="Genomic_DNA"/>
</dbReference>
<feature type="chain" id="PRO_5011332400" description="Phospholipase B-like" evidence="9">
    <location>
        <begin position="20"/>
        <end position="596"/>
    </location>
</feature>
<gene>
    <name evidence="10" type="primary">plbG</name>
    <name evidence="10" type="ORF">DFA_07807</name>
</gene>
<comment type="subcellular location">
    <subcellularLocation>
        <location evidence="1">Secreted</location>
    </subcellularLocation>
</comment>
<proteinExistence type="inferred from homology"/>
<reference evidence="11" key="1">
    <citation type="journal article" date="2011" name="Genome Res.">
        <title>Phylogeny-wide analysis of social amoeba genomes highlights ancient origins for complex intercellular communication.</title>
        <authorList>
            <person name="Heidel A.J."/>
            <person name="Lawal H.M."/>
            <person name="Felder M."/>
            <person name="Schilde C."/>
            <person name="Helps N.R."/>
            <person name="Tunggal B."/>
            <person name="Rivero F."/>
            <person name="John U."/>
            <person name="Schleicher M."/>
            <person name="Eichinger L."/>
            <person name="Platzer M."/>
            <person name="Noegel A.A."/>
            <person name="Schaap P."/>
            <person name="Gloeckner G."/>
        </authorList>
    </citation>
    <scope>NUCLEOTIDE SEQUENCE [LARGE SCALE GENOMIC DNA]</scope>
    <source>
        <strain evidence="11">SH3</strain>
    </source>
</reference>
<dbReference type="GeneID" id="14869733"/>
<dbReference type="KEGG" id="dfa:DFA_07807"/>
<dbReference type="GO" id="GO:0009395">
    <property type="term" value="P:phospholipid catabolic process"/>
    <property type="evidence" value="ECO:0007669"/>
    <property type="project" value="TreeGrafter"/>
</dbReference>
<dbReference type="OMA" id="ISQVTMS"/>
<comment type="similarity">
    <text evidence="2 9">Belongs to the phospholipase B-like family.</text>
</comment>
<evidence type="ECO:0000256" key="5">
    <source>
        <dbReference type="ARBA" id="ARBA00022801"/>
    </source>
</evidence>
<keyword evidence="3" id="KW-0964">Secreted</keyword>
<keyword evidence="11" id="KW-1185">Reference proteome</keyword>
<evidence type="ECO:0000256" key="4">
    <source>
        <dbReference type="ARBA" id="ARBA00022729"/>
    </source>
</evidence>
<dbReference type="PANTHER" id="PTHR12370">
    <property type="entry name" value="PHOSPHOLIPASE B-RELATED"/>
    <property type="match status" value="1"/>
</dbReference>
<accession>F4Q3G0</accession>
<dbReference type="Proteomes" id="UP000007797">
    <property type="component" value="Unassembled WGS sequence"/>
</dbReference>
<evidence type="ECO:0000256" key="6">
    <source>
        <dbReference type="ARBA" id="ARBA00022963"/>
    </source>
</evidence>
<dbReference type="RefSeq" id="XP_004355303.1">
    <property type="nucleotide sequence ID" value="XM_004355251.1"/>
</dbReference>
<name>F4Q3G0_CACFS</name>
<dbReference type="Pfam" id="PF04916">
    <property type="entry name" value="Phospholip_B"/>
    <property type="match status" value="1"/>
</dbReference>
<dbReference type="AlphaFoldDB" id="F4Q3G0"/>
<dbReference type="EC" id="3.1.1.-" evidence="9"/>
<dbReference type="Gene3D" id="3.60.60.30">
    <property type="match status" value="1"/>
</dbReference>
<keyword evidence="6 9" id="KW-0442">Lipid degradation</keyword>
<keyword evidence="7 9" id="KW-0443">Lipid metabolism</keyword>
<evidence type="ECO:0000256" key="8">
    <source>
        <dbReference type="ARBA" id="ARBA00023180"/>
    </source>
</evidence>